<dbReference type="PANTHER" id="PTHR43649:SF12">
    <property type="entry name" value="DIACETYLCHITOBIOSE BINDING PROTEIN DASA"/>
    <property type="match status" value="1"/>
</dbReference>
<dbReference type="AlphaFoldDB" id="A0A0M8MPF6"/>
<dbReference type="InterPro" id="IPR050490">
    <property type="entry name" value="Bact_solute-bd_prot1"/>
</dbReference>
<reference evidence="2" key="1">
    <citation type="submission" date="2015-04" db="EMBL/GenBank/DDBJ databases">
        <title>Complete genome sequence of Microbacterium chocolatum SIT 101, a bacterium enantioselectively hydrolyzing mesomeric diesters.</title>
        <authorList>
            <person name="Li X."/>
            <person name="Xu Y."/>
        </authorList>
    </citation>
    <scope>NUCLEOTIDE SEQUENCE [LARGE SCALE GENOMIC DNA]</scope>
    <source>
        <strain evidence="2">SIT 101</strain>
    </source>
</reference>
<name>A0A0M8MPF6_9MICO</name>
<feature type="chain" id="PRO_5005818608" evidence="1">
    <location>
        <begin position="32"/>
        <end position="441"/>
    </location>
</feature>
<keyword evidence="3" id="KW-1185">Reference proteome</keyword>
<protein>
    <submittedName>
        <fullName evidence="2">ABC transporter substrate-binding protein</fullName>
    </submittedName>
</protein>
<dbReference type="OrthoDB" id="358201at2"/>
<dbReference type="InterPro" id="IPR006311">
    <property type="entry name" value="TAT_signal"/>
</dbReference>
<dbReference type="PATRIC" id="fig|84292.3.peg.739"/>
<dbReference type="SUPFAM" id="SSF53850">
    <property type="entry name" value="Periplasmic binding protein-like II"/>
    <property type="match status" value="1"/>
</dbReference>
<dbReference type="PANTHER" id="PTHR43649">
    <property type="entry name" value="ARABINOSE-BINDING PROTEIN-RELATED"/>
    <property type="match status" value="1"/>
</dbReference>
<proteinExistence type="predicted"/>
<dbReference type="KEGG" id="mcw:A8L33_02645"/>
<feature type="signal peptide" evidence="1">
    <location>
        <begin position="1"/>
        <end position="31"/>
    </location>
</feature>
<evidence type="ECO:0000313" key="2">
    <source>
        <dbReference type="EMBL" id="KOS11644.1"/>
    </source>
</evidence>
<dbReference type="Proteomes" id="UP000037737">
    <property type="component" value="Unassembled WGS sequence"/>
</dbReference>
<evidence type="ECO:0000256" key="1">
    <source>
        <dbReference type="SAM" id="SignalP"/>
    </source>
</evidence>
<accession>A0A0M8MPF6</accession>
<dbReference type="PROSITE" id="PS51257">
    <property type="entry name" value="PROKAR_LIPOPROTEIN"/>
    <property type="match status" value="1"/>
</dbReference>
<comment type="caution">
    <text evidence="2">The sequence shown here is derived from an EMBL/GenBank/DDBJ whole genome shotgun (WGS) entry which is preliminary data.</text>
</comment>
<dbReference type="InterPro" id="IPR006059">
    <property type="entry name" value="SBP"/>
</dbReference>
<dbReference type="Gene3D" id="3.40.190.10">
    <property type="entry name" value="Periplasmic binding protein-like II"/>
    <property type="match status" value="2"/>
</dbReference>
<organism evidence="2 3">
    <name type="scientific">Microbacterium aurantiacum</name>
    <dbReference type="NCBI Taxonomy" id="162393"/>
    <lineage>
        <taxon>Bacteria</taxon>
        <taxon>Bacillati</taxon>
        <taxon>Actinomycetota</taxon>
        <taxon>Actinomycetes</taxon>
        <taxon>Micrococcales</taxon>
        <taxon>Microbacteriaceae</taxon>
        <taxon>Microbacterium</taxon>
    </lineage>
</organism>
<dbReference type="EMBL" id="LAVO01000003">
    <property type="protein sequence ID" value="KOS11644.1"/>
    <property type="molecule type" value="Genomic_DNA"/>
</dbReference>
<gene>
    <name evidence="2" type="ORF">XI38_03555</name>
</gene>
<sequence length="441" mass="48017">MRSTKRNLMRTAVGAAAVATVAISLAGCAGAGGDAGGDDTFTILQYENPDSAQGQGWQLALEIFKEKHPDVKVDFQTTSFDAMRQNAKITLTGNDVPDVIEFNKGNADGGQLAAQGLLAPLTDAVAEYGWDEKITGGMQAFAQYDEQGLAGSGDWYGIPNIGEYVMFYYNKDLFAQAGITEEPTDLAEFEAAMDKLLAAGITPISSSAATSQGFNQMWVWYSLVSAGADRESIDDFMFLREPVDFSASPWGDGAEKFQEWIDKGYVGTELGGLNFEQATVNFLSGEKAMLIWNQGEFARIREQAPFEWGYFTLPGANMQMGSSGHLWGVPANATNKELAYDWIDITLSEEVQNKIGQLGGLPLAGDASTIEDDLTREYTERFNELVAADTLSFYPDYPVPGFLDFIQSGMQAMSNGNMTAEEWTSNLQEFYDEGREIALAG</sequence>
<evidence type="ECO:0000313" key="3">
    <source>
        <dbReference type="Proteomes" id="UP000037737"/>
    </source>
</evidence>
<keyword evidence="1" id="KW-0732">Signal</keyword>
<dbReference type="Pfam" id="PF01547">
    <property type="entry name" value="SBP_bac_1"/>
    <property type="match status" value="1"/>
</dbReference>
<dbReference type="PROSITE" id="PS51318">
    <property type="entry name" value="TAT"/>
    <property type="match status" value="1"/>
</dbReference>